<dbReference type="SUPFAM" id="SSF53756">
    <property type="entry name" value="UDP-Glycosyltransferase/glycogen phosphorylase"/>
    <property type="match status" value="1"/>
</dbReference>
<dbReference type="InterPro" id="IPR038107">
    <property type="entry name" value="Glycos_transf_N_sf"/>
</dbReference>
<evidence type="ECO:0000259" key="10">
    <source>
        <dbReference type="Pfam" id="PF04413"/>
    </source>
</evidence>
<dbReference type="UniPathway" id="UPA00958"/>
<feature type="site" description="Transition state stabilizer" evidence="8">
    <location>
        <position position="131"/>
    </location>
</feature>
<keyword evidence="9" id="KW-0472">Membrane</keyword>
<evidence type="ECO:0000256" key="6">
    <source>
        <dbReference type="ARBA" id="ARBA00049183"/>
    </source>
</evidence>
<dbReference type="EMBL" id="JADFUA010000001">
    <property type="protein sequence ID" value="MBE9608462.1"/>
    <property type="molecule type" value="Genomic_DNA"/>
</dbReference>
<evidence type="ECO:0000256" key="3">
    <source>
        <dbReference type="ARBA" id="ARBA00019077"/>
    </source>
</evidence>
<dbReference type="InterPro" id="IPR007507">
    <property type="entry name" value="Glycos_transf_N"/>
</dbReference>
<evidence type="ECO:0000256" key="4">
    <source>
        <dbReference type="ARBA" id="ARBA00022679"/>
    </source>
</evidence>
<dbReference type="InterPro" id="IPR039901">
    <property type="entry name" value="Kdotransferase"/>
</dbReference>
<protein>
    <recommendedName>
        <fullName evidence="3 9">3-deoxy-D-manno-octulosonic acid transferase</fullName>
        <shortName evidence="9">Kdo transferase</shortName>
        <ecNumber evidence="2 9">2.4.99.12</ecNumber>
    </recommendedName>
    <alternativeName>
        <fullName evidence="5 9">Lipid IV(A) 3-deoxy-D-manno-octulosonic acid transferase</fullName>
    </alternativeName>
</protein>
<evidence type="ECO:0000313" key="11">
    <source>
        <dbReference type="EMBL" id="MBE9608462.1"/>
    </source>
</evidence>
<feature type="domain" description="3-deoxy-D-manno-octulosonic-acid transferase N-terminal" evidence="10">
    <location>
        <begin position="34"/>
        <end position="210"/>
    </location>
</feature>
<name>A0A8J7FIK6_9NEIS</name>
<dbReference type="PANTHER" id="PTHR42755">
    <property type="entry name" value="3-DEOXY-MANNO-OCTULOSONATE CYTIDYLYLTRANSFERASE"/>
    <property type="match status" value="1"/>
</dbReference>
<comment type="pathway">
    <text evidence="1 9">Bacterial outer membrane biogenesis; LPS core biosynthesis.</text>
</comment>
<keyword evidence="11" id="KW-0328">Glycosyltransferase</keyword>
<gene>
    <name evidence="11" type="primary">waaA</name>
    <name evidence="11" type="ORF">INR99_03790</name>
</gene>
<comment type="subcellular location">
    <subcellularLocation>
        <location evidence="9">Cell membrane</location>
    </subcellularLocation>
</comment>
<evidence type="ECO:0000313" key="12">
    <source>
        <dbReference type="Proteomes" id="UP000604481"/>
    </source>
</evidence>
<dbReference type="Proteomes" id="UP000604481">
    <property type="component" value="Unassembled WGS sequence"/>
</dbReference>
<keyword evidence="4 9" id="KW-0808">Transferase</keyword>
<feature type="active site" description="Proton acceptor" evidence="7">
    <location>
        <position position="61"/>
    </location>
</feature>
<keyword evidence="12" id="KW-1185">Reference proteome</keyword>
<evidence type="ECO:0000256" key="8">
    <source>
        <dbReference type="PIRSR" id="PIRSR639901-2"/>
    </source>
</evidence>
<evidence type="ECO:0000256" key="1">
    <source>
        <dbReference type="ARBA" id="ARBA00004713"/>
    </source>
</evidence>
<feature type="site" description="Transition state stabilizer" evidence="8">
    <location>
        <position position="207"/>
    </location>
</feature>
<keyword evidence="9" id="KW-1133">Transmembrane helix</keyword>
<dbReference type="PANTHER" id="PTHR42755:SF1">
    <property type="entry name" value="3-DEOXY-D-MANNO-OCTULOSONIC ACID TRANSFERASE, MITOCHONDRIAL-RELATED"/>
    <property type="match status" value="1"/>
</dbReference>
<comment type="function">
    <text evidence="9">Involved in lipopolysaccharide (LPS) biosynthesis. Catalyzes the transfer of 3-deoxy-D-manno-octulosonate (Kdo) residue(s) from CMP-Kdo to lipid IV(A), the tetraacyldisaccharide-1,4'-bisphosphate precursor of lipid A.</text>
</comment>
<dbReference type="GO" id="GO:0043842">
    <property type="term" value="F:Kdo transferase activity"/>
    <property type="evidence" value="ECO:0007669"/>
    <property type="project" value="UniProtKB-EC"/>
</dbReference>
<dbReference type="NCBIfam" id="NF004386">
    <property type="entry name" value="PRK05749.1-2"/>
    <property type="match status" value="1"/>
</dbReference>
<reference evidence="11 12" key="1">
    <citation type="submission" date="2020-10" db="EMBL/GenBank/DDBJ databases">
        <title>The genome sequence of Chitinilyticum litopenaei 4Y14.</title>
        <authorList>
            <person name="Liu Y."/>
        </authorList>
    </citation>
    <scope>NUCLEOTIDE SEQUENCE [LARGE SCALE GENOMIC DNA]</scope>
    <source>
        <strain evidence="11 12">4Y14</strain>
    </source>
</reference>
<evidence type="ECO:0000256" key="7">
    <source>
        <dbReference type="PIRSR" id="PIRSR639901-1"/>
    </source>
</evidence>
<dbReference type="Pfam" id="PF04413">
    <property type="entry name" value="Glycos_transf_N"/>
    <property type="match status" value="1"/>
</dbReference>
<dbReference type="Gene3D" id="3.40.50.11720">
    <property type="entry name" value="3-Deoxy-D-manno-octulosonic-acid transferase, N-terminal domain"/>
    <property type="match status" value="1"/>
</dbReference>
<dbReference type="GO" id="GO:0009244">
    <property type="term" value="P:lipopolysaccharide core region biosynthetic process"/>
    <property type="evidence" value="ECO:0007669"/>
    <property type="project" value="UniProtKB-UniRule"/>
</dbReference>
<keyword evidence="9" id="KW-1003">Cell membrane</keyword>
<comment type="caution">
    <text evidence="11">The sequence shown here is derived from an EMBL/GenBank/DDBJ whole genome shotgun (WGS) entry which is preliminary data.</text>
</comment>
<keyword evidence="9" id="KW-0812">Transmembrane</keyword>
<proteinExistence type="inferred from homology"/>
<dbReference type="AlphaFoldDB" id="A0A8J7FIK6"/>
<comment type="similarity">
    <text evidence="9">Belongs to the glycosyltransferase group 1 family.</text>
</comment>
<evidence type="ECO:0000256" key="9">
    <source>
        <dbReference type="RuleBase" id="RU365103"/>
    </source>
</evidence>
<keyword evidence="9" id="KW-0448">Lipopolysaccharide biosynthesis</keyword>
<dbReference type="EC" id="2.4.99.12" evidence="2 9"/>
<dbReference type="GO" id="GO:0005886">
    <property type="term" value="C:plasma membrane"/>
    <property type="evidence" value="ECO:0007669"/>
    <property type="project" value="UniProtKB-SubCell"/>
</dbReference>
<comment type="catalytic activity">
    <reaction evidence="6 9">
        <text>lipid IVA (E. coli) + CMP-3-deoxy-beta-D-manno-octulosonate = alpha-Kdo-(2-&gt;6)-lipid IVA (E. coli) + CMP + H(+)</text>
        <dbReference type="Rhea" id="RHEA:28066"/>
        <dbReference type="ChEBI" id="CHEBI:15378"/>
        <dbReference type="ChEBI" id="CHEBI:58603"/>
        <dbReference type="ChEBI" id="CHEBI:60364"/>
        <dbReference type="ChEBI" id="CHEBI:60377"/>
        <dbReference type="ChEBI" id="CHEBI:85987"/>
        <dbReference type="EC" id="2.4.99.12"/>
    </reaction>
</comment>
<dbReference type="GO" id="GO:0009245">
    <property type="term" value="P:lipid A biosynthetic process"/>
    <property type="evidence" value="ECO:0007669"/>
    <property type="project" value="TreeGrafter"/>
</dbReference>
<dbReference type="Gene3D" id="3.40.50.2000">
    <property type="entry name" value="Glycogen Phosphorylase B"/>
    <property type="match status" value="1"/>
</dbReference>
<sequence length="423" mass="46631">MMARLIYRLLLWCAFPLIWLYLLKRARKQPAYREHWAERLGFYPVAPQAKRYWIHAVSVGETRAAAPVIRALRERDPEAEILLTCMTPTGREAACEVLGGNGRVAYLPYDYPGAVLRFLRHWQPRFGLIMETEIWPNLIHACADRDIPLLLGNARLSERSARGYRRVSALVAPALARLAGVWAQDREDARRLAQIGAQNVQIMGSVKFDVTPQSEQQALGRQWREHCGVRPVLLLASSREGEESLLLQQWLPVWPQDLLLIIVPRHPQRFDEVAELLRAHGLRIQRRSEWDGLTVLSPAVQVLLGDSMGEMGAWYAAMGVHAEPVLMGGSLLPFGSQNLIEPCAQGVPVVLGPSTFNFAAVAEAACAAGAARQYGDATGAVQAALQLLDAADERQAMAAAGIVFTASHRGATARLLAGLPLAK</sequence>
<accession>A0A8J7FIK6</accession>
<organism evidence="11 12">
    <name type="scientific">Chitinilyticum piscinae</name>
    <dbReference type="NCBI Taxonomy" id="2866724"/>
    <lineage>
        <taxon>Bacteria</taxon>
        <taxon>Pseudomonadati</taxon>
        <taxon>Pseudomonadota</taxon>
        <taxon>Betaproteobacteria</taxon>
        <taxon>Neisseriales</taxon>
        <taxon>Chitinibacteraceae</taxon>
        <taxon>Chitinilyticum</taxon>
    </lineage>
</organism>
<dbReference type="FunFam" id="3.40.50.11720:FF:000001">
    <property type="entry name" value="3-deoxy-D-manno-octulosonic acid transferase"/>
    <property type="match status" value="1"/>
</dbReference>
<evidence type="ECO:0000256" key="2">
    <source>
        <dbReference type="ARBA" id="ARBA00012621"/>
    </source>
</evidence>
<evidence type="ECO:0000256" key="5">
    <source>
        <dbReference type="ARBA" id="ARBA00031445"/>
    </source>
</evidence>
<feature type="transmembrane region" description="Helical" evidence="9">
    <location>
        <begin position="6"/>
        <end position="23"/>
    </location>
</feature>
<dbReference type="RefSeq" id="WP_194114949.1">
    <property type="nucleotide sequence ID" value="NZ_JADFUA010000001.1"/>
</dbReference>